<feature type="region of interest" description="Disordered" evidence="2">
    <location>
        <begin position="24"/>
        <end position="57"/>
    </location>
</feature>
<feature type="coiled-coil region" evidence="1">
    <location>
        <begin position="505"/>
        <end position="560"/>
    </location>
</feature>
<dbReference type="EMBL" id="OU963869">
    <property type="protein sequence ID" value="CAH0393992.1"/>
    <property type="molecule type" value="Genomic_DNA"/>
</dbReference>
<organism evidence="3 4">
    <name type="scientific">Bemisia tabaci</name>
    <name type="common">Sweetpotato whitefly</name>
    <name type="synonym">Aleurodes tabaci</name>
    <dbReference type="NCBI Taxonomy" id="7038"/>
    <lineage>
        <taxon>Eukaryota</taxon>
        <taxon>Metazoa</taxon>
        <taxon>Ecdysozoa</taxon>
        <taxon>Arthropoda</taxon>
        <taxon>Hexapoda</taxon>
        <taxon>Insecta</taxon>
        <taxon>Pterygota</taxon>
        <taxon>Neoptera</taxon>
        <taxon>Paraneoptera</taxon>
        <taxon>Hemiptera</taxon>
        <taxon>Sternorrhyncha</taxon>
        <taxon>Aleyrodoidea</taxon>
        <taxon>Aleyrodidae</taxon>
        <taxon>Aleyrodinae</taxon>
        <taxon>Bemisia</taxon>
    </lineage>
</organism>
<proteinExistence type="predicted"/>
<keyword evidence="4" id="KW-1185">Reference proteome</keyword>
<feature type="compositionally biased region" description="Basic and acidic residues" evidence="2">
    <location>
        <begin position="319"/>
        <end position="328"/>
    </location>
</feature>
<feature type="region of interest" description="Disordered" evidence="2">
    <location>
        <begin position="980"/>
        <end position="1031"/>
    </location>
</feature>
<feature type="compositionally biased region" description="Polar residues" evidence="2">
    <location>
        <begin position="1015"/>
        <end position="1031"/>
    </location>
</feature>
<feature type="compositionally biased region" description="Basic and acidic residues" evidence="2">
    <location>
        <begin position="839"/>
        <end position="848"/>
    </location>
</feature>
<evidence type="ECO:0000256" key="2">
    <source>
        <dbReference type="SAM" id="MobiDB-lite"/>
    </source>
</evidence>
<evidence type="ECO:0000313" key="3">
    <source>
        <dbReference type="EMBL" id="CAH0393992.1"/>
    </source>
</evidence>
<feature type="compositionally biased region" description="Basic and acidic residues" evidence="2">
    <location>
        <begin position="410"/>
        <end position="423"/>
    </location>
</feature>
<accession>A0A9P0AKW6</accession>
<dbReference type="AlphaFoldDB" id="A0A9P0AKW6"/>
<feature type="region of interest" description="Disordered" evidence="2">
    <location>
        <begin position="812"/>
        <end position="849"/>
    </location>
</feature>
<feature type="coiled-coil region" evidence="1">
    <location>
        <begin position="644"/>
        <end position="713"/>
    </location>
</feature>
<feature type="compositionally biased region" description="Polar residues" evidence="2">
    <location>
        <begin position="812"/>
        <end position="826"/>
    </location>
</feature>
<feature type="compositionally biased region" description="Polar residues" evidence="2">
    <location>
        <begin position="356"/>
        <end position="370"/>
    </location>
</feature>
<feature type="region of interest" description="Disordered" evidence="2">
    <location>
        <begin position="281"/>
        <end position="303"/>
    </location>
</feature>
<keyword evidence="1" id="KW-0175">Coiled coil</keyword>
<evidence type="ECO:0000256" key="1">
    <source>
        <dbReference type="SAM" id="Coils"/>
    </source>
</evidence>
<protein>
    <submittedName>
        <fullName evidence="3">Uncharacterized protein</fullName>
    </submittedName>
</protein>
<name>A0A9P0AKW6_BEMTA</name>
<evidence type="ECO:0000313" key="4">
    <source>
        <dbReference type="Proteomes" id="UP001152759"/>
    </source>
</evidence>
<reference evidence="3" key="1">
    <citation type="submission" date="2021-12" db="EMBL/GenBank/DDBJ databases">
        <authorList>
            <person name="King R."/>
        </authorList>
    </citation>
    <scope>NUCLEOTIDE SEQUENCE</scope>
</reference>
<sequence>MESKVFRWFRNDVKVTPFKKVNATSPSELDSCVSETDAGDDSKRSEDHNDCLLSPDSNSISDVWEEARDGATKSGTPVSALDFSVNDFSDLSINLSNTKNSPSPQLSCNNLTDLNVTCDSKSSIDINGAKSPIAEGLNSGLEITGETSPELKCDSPSKLNGDDPLIVDTVILESATKLPCELEFANGSDSGVETNGKYFKETEIEASCNSSQISRSSSPYQFDSEELLSSCSAANSQTLHFSDTHTSLDYNYGEGTSEAGSESSCVTGSGSLKDAKIKKKTVEKSVVRGRPPFTSNASPRDTCRKNIHFSTMNAKTSAKLREPSEVRTKPTRSLSSSRSKIVPAIDDGRWPYAPSKSHTAVSRQKSNTSHPTDKKSPSCSAAESKANAQVIEKYATLPRRRRQKSNENLVHSHDSSSRHRDPSLNKTEILRRKHRDTNLMTSSLTTNFKTLPPYPGVRSKSKTKIYHETCTQTTFTADDIEQLVAGNPVTINERRVETMDVSLQVDFRNEQIETLQSSVKQLKEELLKTEAESTAKKQELNKTKRELESSKLMADIIQQQFKAYEDRICKLLLKKISDVSGDYLSELERQTLCMNDIVKKQQAEIKTLHHTCSKLQKELDKTTVAQKSMIQSQQELELESLEMQDFLQTEKLALADSIKDLENEVLKQKQLVREKDKELSLQKEEYLKLAQVAEQRRQENEALQAKVNTTEQRSKAFLLEQGASVSGASVALSGLGDRLESLIEQLVVAYNISETDLEEVIFHNEAFSQSCSNSDGGSKIQSPLDGKLDIINSYKNSVLSVIRNSSTTQSSDQISLSDASLNSGNNDPVPPSKITLKLGGDKKTKPYEDNSFETENLVPYDISDSLLKKEHSSNDLQLMCDSFQLDGMLGHQQLDKVCFEECEDDRFFNEFYPNHSLVDQVIEIDNLIAKLLKIFSMLQDKQNSSEPMTSALQVPEERINLAVKVSNVLDQMKQLKAQLHPSAKAKSNGEVDSREISCTTSVVSDEPVAPKEVMNHSSDVPENSHDNCTNGLASMAERFSSSLNASS</sequence>
<feature type="region of interest" description="Disordered" evidence="2">
    <location>
        <begin position="315"/>
        <end position="435"/>
    </location>
</feature>
<feature type="compositionally biased region" description="Basic and acidic residues" evidence="2">
    <location>
        <begin position="40"/>
        <end position="50"/>
    </location>
</feature>
<dbReference type="Proteomes" id="UP001152759">
    <property type="component" value="Chromosome 8"/>
</dbReference>
<dbReference type="KEGG" id="btab:109039304"/>
<gene>
    <name evidence="3" type="ORF">BEMITA_LOCUS12340</name>
</gene>